<dbReference type="EMBL" id="FOTY01000014">
    <property type="protein sequence ID" value="SFM08686.1"/>
    <property type="molecule type" value="Genomic_DNA"/>
</dbReference>
<protein>
    <submittedName>
        <fullName evidence="1">Uncharacterized protein</fullName>
    </submittedName>
</protein>
<accession>A0A1I4N023</accession>
<organism evidence="1 2">
    <name type="scientific">Salibacterium qingdaonense</name>
    <dbReference type="NCBI Taxonomy" id="266892"/>
    <lineage>
        <taxon>Bacteria</taxon>
        <taxon>Bacillati</taxon>
        <taxon>Bacillota</taxon>
        <taxon>Bacilli</taxon>
        <taxon>Bacillales</taxon>
        <taxon>Bacillaceae</taxon>
    </lineage>
</organism>
<reference evidence="1 2" key="1">
    <citation type="submission" date="2016-10" db="EMBL/GenBank/DDBJ databases">
        <authorList>
            <person name="de Groot N.N."/>
        </authorList>
    </citation>
    <scope>NUCLEOTIDE SEQUENCE [LARGE SCALE GENOMIC DNA]</scope>
    <source>
        <strain evidence="1 2">CGMCC 1.6134</strain>
    </source>
</reference>
<proteinExistence type="predicted"/>
<evidence type="ECO:0000313" key="1">
    <source>
        <dbReference type="EMBL" id="SFM08686.1"/>
    </source>
</evidence>
<evidence type="ECO:0000313" key="2">
    <source>
        <dbReference type="Proteomes" id="UP000199668"/>
    </source>
</evidence>
<name>A0A1I4N023_9BACI</name>
<dbReference type="Proteomes" id="UP000199668">
    <property type="component" value="Unassembled WGS sequence"/>
</dbReference>
<dbReference type="AlphaFoldDB" id="A0A1I4N023"/>
<dbReference type="STRING" id="266892.SAMN04488054_11462"/>
<dbReference type="RefSeq" id="WP_177195531.1">
    <property type="nucleotide sequence ID" value="NZ_FOTY01000014.1"/>
</dbReference>
<sequence>MQNDAAKELQREFECELGRALTVDEKEMIHWMAERQQQLDKAGMEKNLMMKTES</sequence>
<gene>
    <name evidence="1" type="ORF">SAMN04488054_11462</name>
</gene>
<keyword evidence="2" id="KW-1185">Reference proteome</keyword>